<dbReference type="AlphaFoldDB" id="A0A5C1AAX4"/>
<dbReference type="RefSeq" id="WP_149109177.1">
    <property type="nucleotide sequence ID" value="NZ_CP042425.1"/>
</dbReference>
<dbReference type="KEGG" id="lrs:PX52LOC_01145"/>
<reference evidence="2" key="1">
    <citation type="submission" date="2019-08" db="EMBL/GenBank/DDBJ databases">
        <title>Limnoglobus roseus gen. nov., sp. nov., a novel freshwater planctomycete with a giant genome from the family Gemmataceae.</title>
        <authorList>
            <person name="Kulichevskaya I.S."/>
            <person name="Naumoff D.G."/>
            <person name="Miroshnikov K."/>
            <person name="Ivanova A."/>
            <person name="Philippov D.A."/>
            <person name="Hakobyan A."/>
            <person name="Rijpstra I.C."/>
            <person name="Sinninghe Damste J.S."/>
            <person name="Liesack W."/>
            <person name="Dedysh S.N."/>
        </authorList>
    </citation>
    <scope>NUCLEOTIDE SEQUENCE [LARGE SCALE GENOMIC DNA]</scope>
    <source>
        <strain evidence="2">PX52</strain>
    </source>
</reference>
<sequence>MGIIVLSIQGLPPKGGKFDGVAMYSNGKPIVAIASSKKGPAWLAFYLAHELGHISLEHVKPDGGMCVDADLANAGVDEDTEEQEANGFALELLTGEATGITFESSSLKAPEVGKAALKFASKADPKIDPGVVVLSYCKSTGYWGVAKKALEIVGQSEGGHEKVRQVLLQHLDSKRISESEARFLAATCHLPL</sequence>
<evidence type="ECO:0000313" key="2">
    <source>
        <dbReference type="Proteomes" id="UP000324974"/>
    </source>
</evidence>
<proteinExistence type="predicted"/>
<keyword evidence="2" id="KW-1185">Reference proteome</keyword>
<evidence type="ECO:0000313" key="1">
    <source>
        <dbReference type="EMBL" id="QEL14274.1"/>
    </source>
</evidence>
<accession>A0A5C1AAX4</accession>
<organism evidence="1 2">
    <name type="scientific">Limnoglobus roseus</name>
    <dbReference type="NCBI Taxonomy" id="2598579"/>
    <lineage>
        <taxon>Bacteria</taxon>
        <taxon>Pseudomonadati</taxon>
        <taxon>Planctomycetota</taxon>
        <taxon>Planctomycetia</taxon>
        <taxon>Gemmatales</taxon>
        <taxon>Gemmataceae</taxon>
        <taxon>Limnoglobus</taxon>
    </lineage>
</organism>
<dbReference type="Gene3D" id="1.10.10.2910">
    <property type="match status" value="1"/>
</dbReference>
<gene>
    <name evidence="1" type="ORF">PX52LOC_01145</name>
</gene>
<protein>
    <submittedName>
        <fullName evidence="1">Uncharacterized protein</fullName>
    </submittedName>
</protein>
<dbReference type="EMBL" id="CP042425">
    <property type="protein sequence ID" value="QEL14274.1"/>
    <property type="molecule type" value="Genomic_DNA"/>
</dbReference>
<dbReference type="Proteomes" id="UP000324974">
    <property type="component" value="Chromosome"/>
</dbReference>
<dbReference type="OrthoDB" id="9794834at2"/>
<name>A0A5C1AAX4_9BACT</name>